<protein>
    <submittedName>
        <fullName evidence="2">Uncharacterized protein</fullName>
    </submittedName>
</protein>
<feature type="region of interest" description="Disordered" evidence="1">
    <location>
        <begin position="34"/>
        <end position="59"/>
    </location>
</feature>
<proteinExistence type="predicted"/>
<evidence type="ECO:0000313" key="2">
    <source>
        <dbReference type="EMBL" id="CAE0672958.1"/>
    </source>
</evidence>
<gene>
    <name evidence="2" type="ORF">LGLO00237_LOCUS24634</name>
</gene>
<sequence>MTEQRQNSLYADLLILDKENKEWEEALLAGNTATWPLDDSRTEQGETSPKPNLATDGASTLPKMEVLKMPTSHCKAEVDSCAALNDKLHPLRDLGGEGRFDPSHYPPVKPLKLQFMIPRRSESPNEPQSIGPGPGRFEKAR</sequence>
<accession>A0A7S4DVF5</accession>
<name>A0A7S4DVF5_9EUKA</name>
<reference evidence="2" key="1">
    <citation type="submission" date="2021-01" db="EMBL/GenBank/DDBJ databases">
        <authorList>
            <person name="Corre E."/>
            <person name="Pelletier E."/>
            <person name="Niang G."/>
            <person name="Scheremetjew M."/>
            <person name="Finn R."/>
            <person name="Kale V."/>
            <person name="Holt S."/>
            <person name="Cochrane G."/>
            <person name="Meng A."/>
            <person name="Brown T."/>
            <person name="Cohen L."/>
        </authorList>
    </citation>
    <scope>NUCLEOTIDE SEQUENCE</scope>
    <source>
        <strain evidence="2">CCCM811</strain>
    </source>
</reference>
<organism evidence="2">
    <name type="scientific">Lotharella globosa</name>
    <dbReference type="NCBI Taxonomy" id="91324"/>
    <lineage>
        <taxon>Eukaryota</taxon>
        <taxon>Sar</taxon>
        <taxon>Rhizaria</taxon>
        <taxon>Cercozoa</taxon>
        <taxon>Chlorarachniophyceae</taxon>
        <taxon>Lotharella</taxon>
    </lineage>
</organism>
<dbReference type="EMBL" id="HBIV01034533">
    <property type="protein sequence ID" value="CAE0672958.1"/>
    <property type="molecule type" value="Transcribed_RNA"/>
</dbReference>
<feature type="region of interest" description="Disordered" evidence="1">
    <location>
        <begin position="119"/>
        <end position="141"/>
    </location>
</feature>
<dbReference type="AlphaFoldDB" id="A0A7S4DVF5"/>
<evidence type="ECO:0000256" key="1">
    <source>
        <dbReference type="SAM" id="MobiDB-lite"/>
    </source>
</evidence>